<evidence type="ECO:0000259" key="6">
    <source>
        <dbReference type="PROSITE" id="PS50103"/>
    </source>
</evidence>
<feature type="non-terminal residue" evidence="8">
    <location>
        <position position="1"/>
    </location>
</feature>
<keyword evidence="2 4" id="KW-0863">Zinc-finger</keyword>
<dbReference type="AlphaFoldDB" id="A0A0D0C9F2"/>
<evidence type="ECO:0008006" key="10">
    <source>
        <dbReference type="Google" id="ProtNLM"/>
    </source>
</evidence>
<evidence type="ECO:0000256" key="5">
    <source>
        <dbReference type="PROSITE-ProRule" id="PRU00723"/>
    </source>
</evidence>
<feature type="domain" description="C3H1-type" evidence="6">
    <location>
        <begin position="169"/>
        <end position="196"/>
    </location>
</feature>
<evidence type="ECO:0000313" key="8">
    <source>
        <dbReference type="EMBL" id="KIK51423.1"/>
    </source>
</evidence>
<evidence type="ECO:0000256" key="1">
    <source>
        <dbReference type="ARBA" id="ARBA00022723"/>
    </source>
</evidence>
<proteinExistence type="predicted"/>
<dbReference type="InterPro" id="IPR002893">
    <property type="entry name" value="Znf_MYND"/>
</dbReference>
<evidence type="ECO:0000313" key="9">
    <source>
        <dbReference type="Proteomes" id="UP000053593"/>
    </source>
</evidence>
<keyword evidence="1 5" id="KW-0479">Metal-binding</keyword>
<dbReference type="InterPro" id="IPR000571">
    <property type="entry name" value="Znf_CCCH"/>
</dbReference>
<dbReference type="PROSITE" id="PS50103">
    <property type="entry name" value="ZF_C3H1"/>
    <property type="match status" value="1"/>
</dbReference>
<dbReference type="Pfam" id="PF01753">
    <property type="entry name" value="zf-MYND"/>
    <property type="match status" value="1"/>
</dbReference>
<dbReference type="OrthoDB" id="341421at2759"/>
<dbReference type="SUPFAM" id="SSF144232">
    <property type="entry name" value="HIT/MYND zinc finger-like"/>
    <property type="match status" value="1"/>
</dbReference>
<evidence type="ECO:0000256" key="4">
    <source>
        <dbReference type="PROSITE-ProRule" id="PRU00134"/>
    </source>
</evidence>
<evidence type="ECO:0000256" key="3">
    <source>
        <dbReference type="ARBA" id="ARBA00022833"/>
    </source>
</evidence>
<dbReference type="HOGENOM" id="CLU_776366_0_0_1"/>
<organism evidence="8 9">
    <name type="scientific">Collybiopsis luxurians FD-317 M1</name>
    <dbReference type="NCBI Taxonomy" id="944289"/>
    <lineage>
        <taxon>Eukaryota</taxon>
        <taxon>Fungi</taxon>
        <taxon>Dikarya</taxon>
        <taxon>Basidiomycota</taxon>
        <taxon>Agaricomycotina</taxon>
        <taxon>Agaricomycetes</taxon>
        <taxon>Agaricomycetidae</taxon>
        <taxon>Agaricales</taxon>
        <taxon>Marasmiineae</taxon>
        <taxon>Omphalotaceae</taxon>
        <taxon>Collybiopsis</taxon>
        <taxon>Collybiopsis luxurians</taxon>
    </lineage>
</organism>
<evidence type="ECO:0000256" key="2">
    <source>
        <dbReference type="ARBA" id="ARBA00022771"/>
    </source>
</evidence>
<dbReference type="PROSITE" id="PS50865">
    <property type="entry name" value="ZF_MYND_2"/>
    <property type="match status" value="1"/>
</dbReference>
<evidence type="ECO:0000259" key="7">
    <source>
        <dbReference type="PROSITE" id="PS50865"/>
    </source>
</evidence>
<name>A0A0D0C9F2_9AGAR</name>
<accession>A0A0D0C9F2</accession>
<protein>
    <recommendedName>
        <fullName evidence="10">MYND-type domain-containing protein</fullName>
    </recommendedName>
</protein>
<dbReference type="Gene3D" id="6.10.140.2220">
    <property type="match status" value="1"/>
</dbReference>
<reference evidence="8 9" key="1">
    <citation type="submission" date="2014-04" db="EMBL/GenBank/DDBJ databases">
        <title>Evolutionary Origins and Diversification of the Mycorrhizal Mutualists.</title>
        <authorList>
            <consortium name="DOE Joint Genome Institute"/>
            <consortium name="Mycorrhizal Genomics Consortium"/>
            <person name="Kohler A."/>
            <person name="Kuo A."/>
            <person name="Nagy L.G."/>
            <person name="Floudas D."/>
            <person name="Copeland A."/>
            <person name="Barry K.W."/>
            <person name="Cichocki N."/>
            <person name="Veneault-Fourrey C."/>
            <person name="LaButti K."/>
            <person name="Lindquist E.A."/>
            <person name="Lipzen A."/>
            <person name="Lundell T."/>
            <person name="Morin E."/>
            <person name="Murat C."/>
            <person name="Riley R."/>
            <person name="Ohm R."/>
            <person name="Sun H."/>
            <person name="Tunlid A."/>
            <person name="Henrissat B."/>
            <person name="Grigoriev I.V."/>
            <person name="Hibbett D.S."/>
            <person name="Martin F."/>
        </authorList>
    </citation>
    <scope>NUCLEOTIDE SEQUENCE [LARGE SCALE GENOMIC DNA]</scope>
    <source>
        <strain evidence="8 9">FD-317 M1</strain>
    </source>
</reference>
<sequence length="342" mass="38882">MSFPRGVHRSPKPGTSDFEFGQKQAAQQLIYYHTLCAALQEKFSVSVSKGIAGPDANGNVDTAITLAVLAGRPLSDINFSDYTNFALDPIQRVKLEIRPGGLALKDDLKFWHGYFKSDREVREGGVLCCTHPNYSREFWPIIYNYNACGRTGNAQWDELFNRLKSEGYPKNIIPCRYYGTEAGCWDGACPFLHDQGAASSTREAILKARCKTFDYKHKPTPQQCAARIRLLLNREAGPNASLEVREALMRKIREEVKGDRAYCANPECMEPWKENQPKSPLQNCSRCKFTMYCSNECQRKDWKRHKAEPCAPIEELIENDDLWNPIGTRKGTEFFKTNWGDA</sequence>
<feature type="zinc finger region" description="C3H1-type" evidence="5">
    <location>
        <begin position="169"/>
        <end position="196"/>
    </location>
</feature>
<dbReference type="Proteomes" id="UP000053593">
    <property type="component" value="Unassembled WGS sequence"/>
</dbReference>
<dbReference type="GO" id="GO:0008270">
    <property type="term" value="F:zinc ion binding"/>
    <property type="evidence" value="ECO:0007669"/>
    <property type="project" value="UniProtKB-KW"/>
</dbReference>
<gene>
    <name evidence="8" type="ORF">GYMLUDRAFT_101060</name>
</gene>
<feature type="domain" description="MYND-type" evidence="7">
    <location>
        <begin position="268"/>
        <end position="309"/>
    </location>
</feature>
<keyword evidence="9" id="KW-1185">Reference proteome</keyword>
<dbReference type="EMBL" id="KN834864">
    <property type="protein sequence ID" value="KIK51423.1"/>
    <property type="molecule type" value="Genomic_DNA"/>
</dbReference>
<keyword evidence="3 5" id="KW-0862">Zinc</keyword>